<evidence type="ECO:0000313" key="4">
    <source>
        <dbReference type="Proteomes" id="UP001190700"/>
    </source>
</evidence>
<proteinExistence type="predicted"/>
<dbReference type="EMBL" id="LGRX02014924">
    <property type="protein sequence ID" value="KAK3263937.1"/>
    <property type="molecule type" value="Genomic_DNA"/>
</dbReference>
<keyword evidence="2" id="KW-0812">Transmembrane</keyword>
<keyword evidence="4" id="KW-1185">Reference proteome</keyword>
<keyword evidence="2" id="KW-0472">Membrane</keyword>
<reference evidence="3 4" key="1">
    <citation type="journal article" date="2015" name="Genome Biol. Evol.">
        <title>Comparative Genomics of a Bacterivorous Green Alga Reveals Evolutionary Causalities and Consequences of Phago-Mixotrophic Mode of Nutrition.</title>
        <authorList>
            <person name="Burns J.A."/>
            <person name="Paasch A."/>
            <person name="Narechania A."/>
            <person name="Kim E."/>
        </authorList>
    </citation>
    <scope>NUCLEOTIDE SEQUENCE [LARGE SCALE GENOMIC DNA]</scope>
    <source>
        <strain evidence="3 4">PLY_AMNH</strain>
    </source>
</reference>
<feature type="region of interest" description="Disordered" evidence="1">
    <location>
        <begin position="21"/>
        <end position="42"/>
    </location>
</feature>
<organism evidence="3 4">
    <name type="scientific">Cymbomonas tetramitiformis</name>
    <dbReference type="NCBI Taxonomy" id="36881"/>
    <lineage>
        <taxon>Eukaryota</taxon>
        <taxon>Viridiplantae</taxon>
        <taxon>Chlorophyta</taxon>
        <taxon>Pyramimonadophyceae</taxon>
        <taxon>Pyramimonadales</taxon>
        <taxon>Pyramimonadaceae</taxon>
        <taxon>Cymbomonas</taxon>
    </lineage>
</organism>
<dbReference type="AlphaFoldDB" id="A0AAE0FQK0"/>
<dbReference type="Proteomes" id="UP001190700">
    <property type="component" value="Unassembled WGS sequence"/>
</dbReference>
<evidence type="ECO:0000256" key="2">
    <source>
        <dbReference type="SAM" id="Phobius"/>
    </source>
</evidence>
<keyword evidence="2" id="KW-1133">Transmembrane helix</keyword>
<sequence length="181" mass="19541">MWRTMRCHSMVGAFSSASTCRGEPARVPNRPAMESSSKSSSKVRLQDRIDTLGLGEVSGVAEQLGLVDGLDEAALLMALAVVLAVLMGVRRVYIRCMESKRQKERERDHRLCRPLPVQGALGGGDTSFLNDGNSGWQPAGDSAYSAEAWTGGLAAQRPSQMSWMTSSSSLRSYGKVAVDME</sequence>
<name>A0AAE0FQK0_9CHLO</name>
<accession>A0AAE0FQK0</accession>
<feature type="transmembrane region" description="Helical" evidence="2">
    <location>
        <begin position="73"/>
        <end position="93"/>
    </location>
</feature>
<gene>
    <name evidence="3" type="ORF">CYMTET_27291</name>
</gene>
<comment type="caution">
    <text evidence="3">The sequence shown here is derived from an EMBL/GenBank/DDBJ whole genome shotgun (WGS) entry which is preliminary data.</text>
</comment>
<protein>
    <submittedName>
        <fullName evidence="3">Uncharacterized protein</fullName>
    </submittedName>
</protein>
<evidence type="ECO:0000256" key="1">
    <source>
        <dbReference type="SAM" id="MobiDB-lite"/>
    </source>
</evidence>
<evidence type="ECO:0000313" key="3">
    <source>
        <dbReference type="EMBL" id="KAK3263937.1"/>
    </source>
</evidence>